<dbReference type="Proteomes" id="UP000006008">
    <property type="component" value="Unassembled WGS sequence"/>
</dbReference>
<proteinExistence type="predicted"/>
<sequence length="50" mass="6167">MVYRKMKTSYLCTTEIEQDDRFGAFKKNAALFRIESHSDKYKNKFYFLFR</sequence>
<dbReference type="HOGENOM" id="CLU_3113809_0_0_10"/>
<evidence type="ECO:0000313" key="2">
    <source>
        <dbReference type="Proteomes" id="UP000006008"/>
    </source>
</evidence>
<organism evidence="1 2">
    <name type="scientific">Alistipes indistinctus YIT 12060</name>
    <dbReference type="NCBI Taxonomy" id="742725"/>
    <lineage>
        <taxon>Bacteria</taxon>
        <taxon>Pseudomonadati</taxon>
        <taxon>Bacteroidota</taxon>
        <taxon>Bacteroidia</taxon>
        <taxon>Bacteroidales</taxon>
        <taxon>Rikenellaceae</taxon>
        <taxon>Alistipes</taxon>
    </lineage>
</organism>
<name>G5HA86_9BACT</name>
<gene>
    <name evidence="1" type="ORF">HMPREF9450_01551</name>
</gene>
<protein>
    <submittedName>
        <fullName evidence="1">Uncharacterized protein</fullName>
    </submittedName>
</protein>
<reference evidence="1 2" key="1">
    <citation type="submission" date="2011-08" db="EMBL/GenBank/DDBJ databases">
        <title>The Genome Sequence of Alistipes indistinctus YIT 12060.</title>
        <authorList>
            <consortium name="The Broad Institute Genome Sequencing Platform"/>
            <person name="Earl A."/>
            <person name="Ward D."/>
            <person name="Feldgarden M."/>
            <person name="Gevers D."/>
            <person name="Morotomi M."/>
            <person name="Young S.K."/>
            <person name="Zeng Q."/>
            <person name="Gargeya S."/>
            <person name="Fitzgerald M."/>
            <person name="Haas B."/>
            <person name="Abouelleil A."/>
            <person name="Alvarado L."/>
            <person name="Arachchi H.M."/>
            <person name="Berlin A."/>
            <person name="Brown A."/>
            <person name="Chapman S.B."/>
            <person name="Chen Z."/>
            <person name="Dunbar C."/>
            <person name="Freedman E."/>
            <person name="Gearin G."/>
            <person name="Gellesch M."/>
            <person name="Goldberg J."/>
            <person name="Griggs A."/>
            <person name="Gujja S."/>
            <person name="Heiman D."/>
            <person name="Howarth C."/>
            <person name="Larson L."/>
            <person name="Lui A."/>
            <person name="MacDonald P.J.P."/>
            <person name="Montmayeur A."/>
            <person name="Murphy C."/>
            <person name="Neiman D."/>
            <person name="Pearson M."/>
            <person name="Priest M."/>
            <person name="Roberts A."/>
            <person name="Saif S."/>
            <person name="Shea T."/>
            <person name="Shenoy N."/>
            <person name="Sisk P."/>
            <person name="Stolte C."/>
            <person name="Sykes S."/>
            <person name="Wortman J."/>
            <person name="Nusbaum C."/>
            <person name="Birren B."/>
        </authorList>
    </citation>
    <scope>NUCLEOTIDE SEQUENCE [LARGE SCALE GENOMIC DNA]</scope>
    <source>
        <strain evidence="1 2">YIT 12060</strain>
    </source>
</reference>
<comment type="caution">
    <text evidence="1">The sequence shown here is derived from an EMBL/GenBank/DDBJ whole genome shotgun (WGS) entry which is preliminary data.</text>
</comment>
<evidence type="ECO:0000313" key="1">
    <source>
        <dbReference type="EMBL" id="EHB91502.1"/>
    </source>
</evidence>
<keyword evidence="2" id="KW-1185">Reference proteome</keyword>
<dbReference type="EMBL" id="ADLD01000013">
    <property type="protein sequence ID" value="EHB91502.1"/>
    <property type="molecule type" value="Genomic_DNA"/>
</dbReference>
<dbReference type="AlphaFoldDB" id="G5HA86"/>
<accession>G5HA86</accession>